<evidence type="ECO:0000313" key="4">
    <source>
        <dbReference type="EMBL" id="ARU48023.1"/>
    </source>
</evidence>
<dbReference type="InterPro" id="IPR050624">
    <property type="entry name" value="HTH-type_Tx_Regulator"/>
</dbReference>
<evidence type="ECO:0000259" key="3">
    <source>
        <dbReference type="PROSITE" id="PS50977"/>
    </source>
</evidence>
<accession>A0A1Y0HLA4</accession>
<dbReference type="Proteomes" id="UP000196005">
    <property type="component" value="Chromosome"/>
</dbReference>
<gene>
    <name evidence="4" type="ORF">Sdiek1_0856</name>
</gene>
<dbReference type="EMBL" id="CP021416">
    <property type="protein sequence ID" value="ARU48023.1"/>
    <property type="molecule type" value="Genomic_DNA"/>
</dbReference>
<sequence length="149" mass="17130">MIIKEKILNAAEILLRENENIDFSMRELAKKAEVSFATPFNYFGDKNSILQELSSRLINEMKNCFDKKDKHNDSISNLMTMGEIAVEVLLKNPILNKFIIGSLNIPRKESLNIKEDSEHLWKAALENTDELKGGDRLKKRTKFTNSVML</sequence>
<proteinExistence type="predicted"/>
<dbReference type="PANTHER" id="PTHR43479:SF20">
    <property type="entry name" value="HTH TETR-TYPE DOMAIN-CONTAINING PROTEIN"/>
    <property type="match status" value="1"/>
</dbReference>
<evidence type="ECO:0000256" key="2">
    <source>
        <dbReference type="PROSITE-ProRule" id="PRU00335"/>
    </source>
</evidence>
<dbReference type="InterPro" id="IPR009057">
    <property type="entry name" value="Homeodomain-like_sf"/>
</dbReference>
<dbReference type="AlphaFoldDB" id="A0A1Y0HLA4"/>
<dbReference type="Gene3D" id="1.10.357.10">
    <property type="entry name" value="Tetracycline Repressor, domain 2"/>
    <property type="match status" value="1"/>
</dbReference>
<dbReference type="GO" id="GO:0003677">
    <property type="term" value="F:DNA binding"/>
    <property type="evidence" value="ECO:0007669"/>
    <property type="project" value="UniProtKB-UniRule"/>
</dbReference>
<dbReference type="PROSITE" id="PS50977">
    <property type="entry name" value="HTH_TETR_2"/>
    <property type="match status" value="1"/>
</dbReference>
<protein>
    <recommendedName>
        <fullName evidence="3">HTH tetR-type domain-containing protein</fullName>
    </recommendedName>
</protein>
<name>A0A1Y0HLA4_9BACT</name>
<dbReference type="KEGG" id="suls:Sdiek1_0856"/>
<feature type="DNA-binding region" description="H-T-H motif" evidence="2">
    <location>
        <begin position="24"/>
        <end position="43"/>
    </location>
</feature>
<feature type="domain" description="HTH tetR-type" evidence="3">
    <location>
        <begin position="1"/>
        <end position="61"/>
    </location>
</feature>
<dbReference type="Pfam" id="PF00440">
    <property type="entry name" value="TetR_N"/>
    <property type="match status" value="1"/>
</dbReference>
<dbReference type="InterPro" id="IPR001647">
    <property type="entry name" value="HTH_TetR"/>
</dbReference>
<dbReference type="PANTHER" id="PTHR43479">
    <property type="entry name" value="ACREF/ENVCD OPERON REPRESSOR-RELATED"/>
    <property type="match status" value="1"/>
</dbReference>
<keyword evidence="5" id="KW-1185">Reference proteome</keyword>
<evidence type="ECO:0000313" key="5">
    <source>
        <dbReference type="Proteomes" id="UP000196005"/>
    </source>
</evidence>
<keyword evidence="1 2" id="KW-0238">DNA-binding</keyword>
<dbReference type="SUPFAM" id="SSF46689">
    <property type="entry name" value="Homeodomain-like"/>
    <property type="match status" value="1"/>
</dbReference>
<reference evidence="5" key="1">
    <citation type="submission" date="2017-05" db="EMBL/GenBank/DDBJ databases">
        <title>Dechlorination kinetics govern the competition between two new strains of the genus Sulfurospirillum.</title>
        <authorList>
            <person name="Buttet G.F."/>
            <person name="Murray A.M."/>
            <person name="Goris T."/>
            <person name="Burion M."/>
            <person name="Lin B."/>
            <person name="Rolle M."/>
            <person name="Maillard J."/>
        </authorList>
    </citation>
    <scope>NUCLEOTIDE SEQUENCE [LARGE SCALE GENOMIC DNA]</scope>
    <source>
        <strain evidence="5">SL2-1</strain>
    </source>
</reference>
<evidence type="ECO:0000256" key="1">
    <source>
        <dbReference type="ARBA" id="ARBA00023125"/>
    </source>
</evidence>
<organism evidence="4 5">
    <name type="scientific">Sulfurospirillum diekertiae</name>
    <dbReference type="NCBI Taxonomy" id="1854492"/>
    <lineage>
        <taxon>Bacteria</taxon>
        <taxon>Pseudomonadati</taxon>
        <taxon>Campylobacterota</taxon>
        <taxon>Epsilonproteobacteria</taxon>
        <taxon>Campylobacterales</taxon>
        <taxon>Sulfurospirillaceae</taxon>
        <taxon>Sulfurospirillum</taxon>
    </lineage>
</organism>